<keyword evidence="3" id="KW-0378">Hydrolase</keyword>
<organism evidence="5 6">
    <name type="scientific">Cuscuta campestris</name>
    <dbReference type="NCBI Taxonomy" id="132261"/>
    <lineage>
        <taxon>Eukaryota</taxon>
        <taxon>Viridiplantae</taxon>
        <taxon>Streptophyta</taxon>
        <taxon>Embryophyta</taxon>
        <taxon>Tracheophyta</taxon>
        <taxon>Spermatophyta</taxon>
        <taxon>Magnoliopsida</taxon>
        <taxon>eudicotyledons</taxon>
        <taxon>Gunneridae</taxon>
        <taxon>Pentapetalae</taxon>
        <taxon>asterids</taxon>
        <taxon>lamiids</taxon>
        <taxon>Solanales</taxon>
        <taxon>Convolvulaceae</taxon>
        <taxon>Cuscuteae</taxon>
        <taxon>Cuscuta</taxon>
        <taxon>Cuscuta subgen. Grammica</taxon>
        <taxon>Cuscuta sect. Cleistogrammica</taxon>
    </lineage>
</organism>
<keyword evidence="4" id="KW-0325">Glycoprotein</keyword>
<evidence type="ECO:0000256" key="1">
    <source>
        <dbReference type="ARBA" id="ARBA00008668"/>
    </source>
</evidence>
<evidence type="ECO:0000313" key="5">
    <source>
        <dbReference type="EMBL" id="VFQ88515.1"/>
    </source>
</evidence>
<keyword evidence="2" id="KW-0732">Signal</keyword>
<dbReference type="OrthoDB" id="1600564at2759"/>
<proteinExistence type="inferred from homology"/>
<keyword evidence="6" id="KW-1185">Reference proteome</keyword>
<protein>
    <recommendedName>
        <fullName evidence="7">SGNH hydrolase-type esterase domain-containing protein</fullName>
    </recommendedName>
</protein>
<accession>A0A484MI86</accession>
<evidence type="ECO:0008006" key="7">
    <source>
        <dbReference type="Google" id="ProtNLM"/>
    </source>
</evidence>
<dbReference type="Pfam" id="PF00657">
    <property type="entry name" value="Lipase_GDSL"/>
    <property type="match status" value="1"/>
</dbReference>
<evidence type="ECO:0000256" key="2">
    <source>
        <dbReference type="ARBA" id="ARBA00022729"/>
    </source>
</evidence>
<gene>
    <name evidence="5" type="ORF">CCAM_LOCUS30291</name>
</gene>
<dbReference type="InterPro" id="IPR035669">
    <property type="entry name" value="SGNH_plant_lipase-like"/>
</dbReference>
<dbReference type="SUPFAM" id="SSF52266">
    <property type="entry name" value="SGNH hydrolase"/>
    <property type="match status" value="1"/>
</dbReference>
<dbReference type="AlphaFoldDB" id="A0A484MI86"/>
<dbReference type="EMBL" id="OOIL02003592">
    <property type="protein sequence ID" value="VFQ88515.1"/>
    <property type="molecule type" value="Genomic_DNA"/>
</dbReference>
<dbReference type="GO" id="GO:0016788">
    <property type="term" value="F:hydrolase activity, acting on ester bonds"/>
    <property type="evidence" value="ECO:0007669"/>
    <property type="project" value="InterPro"/>
</dbReference>
<dbReference type="PANTHER" id="PTHR22835:SF683">
    <property type="entry name" value="OS05G0506800 PROTEIN"/>
    <property type="match status" value="1"/>
</dbReference>
<sequence length="359" mass="38919">MDAFYCSKKLVLIAIAYGLLLLAPSGRSLGAGPQKRFGSIISFGDSLADTGNKISFTSSQASRLPYGMNFPGGPTGRYSNGRLIVDFIAQSMGLQFLQPYPAKKDSNFSGSVNFAVAGATALNSTPSYLSMGSQLEWFKKFLPSLCNNISSCEVYIGNSLILMGEIGGNDYNGPFLDGQSKEDVEKLVPCVIKAISSAIEKLISQGAKTVVVPGNLPIGCSAAYLTKFQSRNKSDYDPKTGCLSWLNNFAQQHNTQLQEELNRLCRLHADSRVKIIYADYFNAAMKFYTDPAKFGFEKATIACCGGKGPYNYNASVPCGVKGSTVCGDPSKYVSWDGIHLTEAAYRLIANEIIMEYLHD</sequence>
<dbReference type="Gene3D" id="3.40.50.1110">
    <property type="entry name" value="SGNH hydrolase"/>
    <property type="match status" value="1"/>
</dbReference>
<dbReference type="InterPro" id="IPR001087">
    <property type="entry name" value="GDSL"/>
</dbReference>
<comment type="similarity">
    <text evidence="1">Belongs to the 'GDSL' lipolytic enzyme family.</text>
</comment>
<evidence type="ECO:0000256" key="4">
    <source>
        <dbReference type="ARBA" id="ARBA00023180"/>
    </source>
</evidence>
<evidence type="ECO:0000313" key="6">
    <source>
        <dbReference type="Proteomes" id="UP000595140"/>
    </source>
</evidence>
<name>A0A484MI86_9ASTE</name>
<evidence type="ECO:0000256" key="3">
    <source>
        <dbReference type="ARBA" id="ARBA00022801"/>
    </source>
</evidence>
<dbReference type="Proteomes" id="UP000595140">
    <property type="component" value="Unassembled WGS sequence"/>
</dbReference>
<dbReference type="InterPro" id="IPR036514">
    <property type="entry name" value="SGNH_hydro_sf"/>
</dbReference>
<dbReference type="PANTHER" id="PTHR22835">
    <property type="entry name" value="ZINC FINGER FYVE DOMAIN CONTAINING PROTEIN"/>
    <property type="match status" value="1"/>
</dbReference>
<reference evidence="5 6" key="1">
    <citation type="submission" date="2018-04" db="EMBL/GenBank/DDBJ databases">
        <authorList>
            <person name="Vogel A."/>
        </authorList>
    </citation>
    <scope>NUCLEOTIDE SEQUENCE [LARGE SCALE GENOMIC DNA]</scope>
</reference>
<dbReference type="CDD" id="cd01837">
    <property type="entry name" value="SGNH_plant_lipase_like"/>
    <property type="match status" value="1"/>
</dbReference>